<feature type="domain" description="DUF434" evidence="1">
    <location>
        <begin position="13"/>
        <end position="67"/>
    </location>
</feature>
<keyword evidence="4" id="KW-1185">Reference proteome</keyword>
<sequence>MTLNLGRNKVETFRKAARDLAWLLDRGYPERASLKLVGDRYGLSSRQRALLLRAVVPEPRASFRRKKKVPARALRGRKVTVDGYNVLATLVHGLEGRTLVLARDGFVRDAEGAGRRLRLAPRLPEALELLREFFRRYPPAYLGLYLDAPVSGSGELAAHLRKTLLQALALPGEVLALPEAERRVLSGEVVCTADGALLDEAPAVFDLAGHLLRGRARLLRPF</sequence>
<evidence type="ECO:0000313" key="3">
    <source>
        <dbReference type="EMBL" id="QJA06091.1"/>
    </source>
</evidence>
<accession>A0A6H1WSE7</accession>
<evidence type="ECO:0000313" key="4">
    <source>
        <dbReference type="Proteomes" id="UP000501253"/>
    </source>
</evidence>
<protein>
    <submittedName>
        <fullName evidence="3">DUF434 domain-containing protein</fullName>
    </submittedName>
</protein>
<dbReference type="AlphaFoldDB" id="A0A6H1WSE7"/>
<reference evidence="3 4" key="1">
    <citation type="submission" date="2019-08" db="EMBL/GenBank/DDBJ databases">
        <title>Complete genome sequence of Thermosulfurimonas marina SU872T, an anaerobic thermophilic chemolithoautotrophic bacterium isolated from a shallow marine hydrothermal vent.</title>
        <authorList>
            <person name="Allioux M."/>
            <person name="Jebbar M."/>
            <person name="Slobodkina G."/>
            <person name="Slobodkin A."/>
            <person name="Moalic Y."/>
            <person name="Frolova A."/>
            <person name="Shao Z."/>
            <person name="Alain K."/>
        </authorList>
    </citation>
    <scope>NUCLEOTIDE SEQUENCE [LARGE SCALE GENOMIC DNA]</scope>
    <source>
        <strain evidence="3 4">SU872</strain>
    </source>
</reference>
<feature type="domain" description="DUF5616" evidence="2">
    <location>
        <begin position="72"/>
        <end position="209"/>
    </location>
</feature>
<dbReference type="KEGG" id="tmai:FVE67_04450"/>
<proteinExistence type="predicted"/>
<dbReference type="Pfam" id="PF18481">
    <property type="entry name" value="DUF5616"/>
    <property type="match status" value="1"/>
</dbReference>
<evidence type="ECO:0000259" key="1">
    <source>
        <dbReference type="Pfam" id="PF04256"/>
    </source>
</evidence>
<dbReference type="InterPro" id="IPR041652">
    <property type="entry name" value="DUF5616"/>
</dbReference>
<dbReference type="Proteomes" id="UP000501253">
    <property type="component" value="Chromosome"/>
</dbReference>
<dbReference type="InterPro" id="IPR007368">
    <property type="entry name" value="DUF434"/>
</dbReference>
<dbReference type="EMBL" id="CP042909">
    <property type="protein sequence ID" value="QJA06091.1"/>
    <property type="molecule type" value="Genomic_DNA"/>
</dbReference>
<dbReference type="PANTHER" id="PTHR42252">
    <property type="entry name" value="DUF5616 DOMAIN-CONTAINING PROTEIN"/>
    <property type="match status" value="1"/>
</dbReference>
<organism evidence="3 4">
    <name type="scientific">Thermosulfurimonas marina</name>
    <dbReference type="NCBI Taxonomy" id="2047767"/>
    <lineage>
        <taxon>Bacteria</taxon>
        <taxon>Pseudomonadati</taxon>
        <taxon>Thermodesulfobacteriota</taxon>
        <taxon>Thermodesulfobacteria</taxon>
        <taxon>Thermodesulfobacteriales</taxon>
        <taxon>Thermodesulfobacteriaceae</taxon>
        <taxon>Thermosulfurimonas</taxon>
    </lineage>
</organism>
<evidence type="ECO:0000259" key="2">
    <source>
        <dbReference type="Pfam" id="PF18481"/>
    </source>
</evidence>
<gene>
    <name evidence="3" type="ORF">FVE67_04450</name>
</gene>
<name>A0A6H1WSE7_9BACT</name>
<dbReference type="PANTHER" id="PTHR42252:SF1">
    <property type="entry name" value="DUF434 DOMAIN-CONTAINING PROTEIN"/>
    <property type="match status" value="1"/>
</dbReference>
<dbReference type="Pfam" id="PF04256">
    <property type="entry name" value="DUF434"/>
    <property type="match status" value="1"/>
</dbReference>